<evidence type="ECO:0000256" key="8">
    <source>
        <dbReference type="ARBA" id="ARBA00023242"/>
    </source>
</evidence>
<dbReference type="InterPro" id="IPR039162">
    <property type="entry name" value="HOPX"/>
</dbReference>
<sequence>MNSSGYYHNNRNLVAKLSPPNEMVKVNRQQEKILEHNFQQYKNIDEVTMELLAAETGLSLRDCEKWFQHRKALWRKKEGLSPNSRAITD</sequence>
<organism evidence="12 13">
    <name type="scientific">Saccoglossus kowalevskii</name>
    <name type="common">Acorn worm</name>
    <dbReference type="NCBI Taxonomy" id="10224"/>
    <lineage>
        <taxon>Eukaryota</taxon>
        <taxon>Metazoa</taxon>
        <taxon>Hemichordata</taxon>
        <taxon>Enteropneusta</taxon>
        <taxon>Harrimaniidae</taxon>
        <taxon>Saccoglossus</taxon>
    </lineage>
</organism>
<keyword evidence="7" id="KW-0804">Transcription</keyword>
<dbReference type="SMART" id="SM00389">
    <property type="entry name" value="HOX"/>
    <property type="match status" value="1"/>
</dbReference>
<dbReference type="Proteomes" id="UP000694865">
    <property type="component" value="Unplaced"/>
</dbReference>
<evidence type="ECO:0000256" key="1">
    <source>
        <dbReference type="ARBA" id="ARBA00004123"/>
    </source>
</evidence>
<gene>
    <name evidence="13" type="primary">LOC100370564</name>
</gene>
<evidence type="ECO:0000259" key="11">
    <source>
        <dbReference type="PROSITE" id="PS50071"/>
    </source>
</evidence>
<keyword evidence="8 9" id="KW-0539">Nucleus</keyword>
<comment type="subcellular location">
    <subcellularLocation>
        <location evidence="1 9 10">Nucleus</location>
    </subcellularLocation>
</comment>
<dbReference type="InterPro" id="IPR009057">
    <property type="entry name" value="Homeodomain-like_sf"/>
</dbReference>
<dbReference type="CDD" id="cd00086">
    <property type="entry name" value="homeodomain"/>
    <property type="match status" value="1"/>
</dbReference>
<dbReference type="GeneID" id="100370564"/>
<feature type="DNA-binding region" description="Homeobox" evidence="9">
    <location>
        <begin position="19"/>
        <end position="78"/>
    </location>
</feature>
<keyword evidence="3" id="KW-0217">Developmental protein</keyword>
<evidence type="ECO:0000256" key="9">
    <source>
        <dbReference type="PROSITE-ProRule" id="PRU00108"/>
    </source>
</evidence>
<evidence type="ECO:0000256" key="5">
    <source>
        <dbReference type="ARBA" id="ARBA00023015"/>
    </source>
</evidence>
<keyword evidence="6 9" id="KW-0371">Homeobox</keyword>
<keyword evidence="12" id="KW-1185">Reference proteome</keyword>
<feature type="domain" description="Homeobox" evidence="11">
    <location>
        <begin position="17"/>
        <end position="77"/>
    </location>
</feature>
<name>A0ABM0GTS9_SACKO</name>
<evidence type="ECO:0000313" key="13">
    <source>
        <dbReference type="RefSeq" id="XP_002737197.1"/>
    </source>
</evidence>
<dbReference type="PROSITE" id="PS50071">
    <property type="entry name" value="HOMEOBOX_2"/>
    <property type="match status" value="1"/>
</dbReference>
<keyword evidence="9 10" id="KW-0238">DNA-binding</keyword>
<evidence type="ECO:0000256" key="4">
    <source>
        <dbReference type="ARBA" id="ARBA00022491"/>
    </source>
</evidence>
<keyword evidence="4" id="KW-0678">Repressor</keyword>
<dbReference type="Gene3D" id="1.10.10.60">
    <property type="entry name" value="Homeodomain-like"/>
    <property type="match status" value="1"/>
</dbReference>
<evidence type="ECO:0000256" key="7">
    <source>
        <dbReference type="ARBA" id="ARBA00023163"/>
    </source>
</evidence>
<dbReference type="RefSeq" id="XP_002737197.1">
    <property type="nucleotide sequence ID" value="XM_002737151.2"/>
</dbReference>
<dbReference type="InterPro" id="IPR001356">
    <property type="entry name" value="HD"/>
</dbReference>
<dbReference type="SUPFAM" id="SSF46689">
    <property type="entry name" value="Homeodomain-like"/>
    <property type="match status" value="1"/>
</dbReference>
<keyword evidence="5" id="KW-0805">Transcription regulation</keyword>
<accession>A0ABM0GTS9</accession>
<reference evidence="13" key="1">
    <citation type="submission" date="2025-08" db="UniProtKB">
        <authorList>
            <consortium name="RefSeq"/>
        </authorList>
    </citation>
    <scope>IDENTIFICATION</scope>
    <source>
        <tissue evidence="13">Testes</tissue>
    </source>
</reference>
<evidence type="ECO:0000256" key="3">
    <source>
        <dbReference type="ARBA" id="ARBA00022473"/>
    </source>
</evidence>
<dbReference type="Pfam" id="PF00046">
    <property type="entry name" value="Homeodomain"/>
    <property type="match status" value="1"/>
</dbReference>
<protein>
    <recommendedName>
        <fullName evidence="2">Homeodomain-only protein</fullName>
    </recommendedName>
</protein>
<evidence type="ECO:0000313" key="12">
    <source>
        <dbReference type="Proteomes" id="UP000694865"/>
    </source>
</evidence>
<dbReference type="PANTHER" id="PTHR21408">
    <property type="entry name" value="HOMEODOMAIN-ONLY PROTEIN"/>
    <property type="match status" value="1"/>
</dbReference>
<evidence type="ECO:0000256" key="10">
    <source>
        <dbReference type="RuleBase" id="RU000682"/>
    </source>
</evidence>
<evidence type="ECO:0000256" key="2">
    <source>
        <dbReference type="ARBA" id="ARBA00021327"/>
    </source>
</evidence>
<evidence type="ECO:0000256" key="6">
    <source>
        <dbReference type="ARBA" id="ARBA00023155"/>
    </source>
</evidence>
<dbReference type="PANTHER" id="PTHR21408:SF1">
    <property type="entry name" value="HOMEODOMAIN-ONLY PROTEIN"/>
    <property type="match status" value="1"/>
</dbReference>
<proteinExistence type="predicted"/>